<dbReference type="SUPFAM" id="SSF117289">
    <property type="entry name" value="Nucleoporin domain"/>
    <property type="match status" value="1"/>
</dbReference>
<feature type="compositionally biased region" description="Low complexity" evidence="5">
    <location>
        <begin position="795"/>
        <end position="805"/>
    </location>
</feature>
<feature type="compositionally biased region" description="Polar residues" evidence="5">
    <location>
        <begin position="1003"/>
        <end position="1015"/>
    </location>
</feature>
<dbReference type="PRINTS" id="PR01217">
    <property type="entry name" value="PRICHEXTENSN"/>
</dbReference>
<feature type="compositionally biased region" description="Pro residues" evidence="5">
    <location>
        <begin position="925"/>
        <end position="934"/>
    </location>
</feature>
<dbReference type="GO" id="GO:0008139">
    <property type="term" value="F:nuclear localization sequence binding"/>
    <property type="evidence" value="ECO:0007669"/>
    <property type="project" value="TreeGrafter"/>
</dbReference>
<feature type="compositionally biased region" description="Polar residues" evidence="5">
    <location>
        <begin position="617"/>
        <end position="626"/>
    </location>
</feature>
<dbReference type="GO" id="GO:0017056">
    <property type="term" value="F:structural constituent of nuclear pore"/>
    <property type="evidence" value="ECO:0007669"/>
    <property type="project" value="TreeGrafter"/>
</dbReference>
<evidence type="ECO:0000256" key="2">
    <source>
        <dbReference type="ARBA" id="ARBA00022448"/>
    </source>
</evidence>
<feature type="region of interest" description="Disordered" evidence="5">
    <location>
        <begin position="1309"/>
        <end position="1383"/>
    </location>
</feature>
<feature type="region of interest" description="Disordered" evidence="5">
    <location>
        <begin position="596"/>
        <end position="626"/>
    </location>
</feature>
<feature type="compositionally biased region" description="Low complexity" evidence="5">
    <location>
        <begin position="938"/>
        <end position="952"/>
    </location>
</feature>
<feature type="compositionally biased region" description="Acidic residues" evidence="5">
    <location>
        <begin position="871"/>
        <end position="897"/>
    </location>
</feature>
<feature type="compositionally biased region" description="Polar residues" evidence="5">
    <location>
        <begin position="1349"/>
        <end position="1371"/>
    </location>
</feature>
<dbReference type="PANTHER" id="PTHR23193:SF23">
    <property type="entry name" value="NUCLEAR PORE COMPLEX PROTEIN NUP153"/>
    <property type="match status" value="1"/>
</dbReference>
<evidence type="ECO:0000256" key="1">
    <source>
        <dbReference type="ARBA" id="ARBA00004123"/>
    </source>
</evidence>
<dbReference type="GO" id="GO:0005643">
    <property type="term" value="C:nuclear pore"/>
    <property type="evidence" value="ECO:0007669"/>
    <property type="project" value="TreeGrafter"/>
</dbReference>
<feature type="compositionally biased region" description="Acidic residues" evidence="5">
    <location>
        <begin position="1047"/>
        <end position="1056"/>
    </location>
</feature>
<dbReference type="Pfam" id="PF16755">
    <property type="entry name" value="Beta-prop_NUP159_NUP214"/>
    <property type="match status" value="1"/>
</dbReference>
<feature type="domain" description="Nucleoporin Nup159/Nup146 N-terminal" evidence="6">
    <location>
        <begin position="51"/>
        <end position="431"/>
    </location>
</feature>
<comment type="subcellular location">
    <subcellularLocation>
        <location evidence="1">Nucleus</location>
    </subcellularLocation>
</comment>
<keyword evidence="2" id="KW-0813">Transport</keyword>
<dbReference type="InterPro" id="IPR026054">
    <property type="entry name" value="Nucleoporin"/>
</dbReference>
<evidence type="ECO:0000259" key="6">
    <source>
        <dbReference type="Pfam" id="PF16755"/>
    </source>
</evidence>
<evidence type="ECO:0000256" key="4">
    <source>
        <dbReference type="SAM" id="Coils"/>
    </source>
</evidence>
<feature type="compositionally biased region" description="Polar residues" evidence="5">
    <location>
        <begin position="1314"/>
        <end position="1329"/>
    </location>
</feature>
<dbReference type="EMBL" id="ML996112">
    <property type="protein sequence ID" value="KAF2737949.1"/>
    <property type="molecule type" value="Genomic_DNA"/>
</dbReference>
<feature type="compositionally biased region" description="Low complexity" evidence="5">
    <location>
        <begin position="975"/>
        <end position="986"/>
    </location>
</feature>
<dbReference type="Proteomes" id="UP000799444">
    <property type="component" value="Unassembled WGS sequence"/>
</dbReference>
<dbReference type="OrthoDB" id="248320at2759"/>
<gene>
    <name evidence="7" type="ORF">EJ04DRAFT_509906</name>
</gene>
<evidence type="ECO:0000313" key="7">
    <source>
        <dbReference type="EMBL" id="KAF2737949.1"/>
    </source>
</evidence>
<organism evidence="7 8">
    <name type="scientific">Polyplosphaeria fusca</name>
    <dbReference type="NCBI Taxonomy" id="682080"/>
    <lineage>
        <taxon>Eukaryota</taxon>
        <taxon>Fungi</taxon>
        <taxon>Dikarya</taxon>
        <taxon>Ascomycota</taxon>
        <taxon>Pezizomycotina</taxon>
        <taxon>Dothideomycetes</taxon>
        <taxon>Pleosporomycetidae</taxon>
        <taxon>Pleosporales</taxon>
        <taxon>Tetraplosphaeriaceae</taxon>
        <taxon>Polyplosphaeria</taxon>
    </lineage>
</organism>
<accession>A0A9P4R3A4</accession>
<dbReference type="PANTHER" id="PTHR23193">
    <property type="entry name" value="NUCLEAR PORE COMPLEX PROTEIN NUP"/>
    <property type="match status" value="1"/>
</dbReference>
<feature type="compositionally biased region" description="Low complexity" evidence="5">
    <location>
        <begin position="819"/>
        <end position="829"/>
    </location>
</feature>
<feature type="compositionally biased region" description="Gly residues" evidence="5">
    <location>
        <begin position="531"/>
        <end position="540"/>
    </location>
</feature>
<protein>
    <recommendedName>
        <fullName evidence="6">Nucleoporin Nup159/Nup146 N-terminal domain-containing protein</fullName>
    </recommendedName>
</protein>
<dbReference type="InterPro" id="IPR039462">
    <property type="entry name" value="Nup159/Nup146_N"/>
</dbReference>
<feature type="coiled-coil region" evidence="4">
    <location>
        <begin position="1386"/>
        <end position="1413"/>
    </location>
</feature>
<dbReference type="Gene3D" id="2.130.10.10">
    <property type="entry name" value="YVTN repeat-like/Quinoprotein amine dehydrogenase"/>
    <property type="match status" value="1"/>
</dbReference>
<feature type="compositionally biased region" description="Polar residues" evidence="5">
    <location>
        <begin position="657"/>
        <end position="684"/>
    </location>
</feature>
<feature type="compositionally biased region" description="Low complexity" evidence="5">
    <location>
        <begin position="546"/>
        <end position="569"/>
    </location>
</feature>
<feature type="compositionally biased region" description="Low complexity" evidence="5">
    <location>
        <begin position="859"/>
        <end position="870"/>
    </location>
</feature>
<feature type="region of interest" description="Disordered" evidence="5">
    <location>
        <begin position="657"/>
        <end position="1057"/>
    </location>
</feature>
<evidence type="ECO:0000256" key="5">
    <source>
        <dbReference type="SAM" id="MobiDB-lite"/>
    </source>
</evidence>
<reference evidence="7" key="1">
    <citation type="journal article" date="2020" name="Stud. Mycol.">
        <title>101 Dothideomycetes genomes: a test case for predicting lifestyles and emergence of pathogens.</title>
        <authorList>
            <person name="Haridas S."/>
            <person name="Albert R."/>
            <person name="Binder M."/>
            <person name="Bloem J."/>
            <person name="Labutti K."/>
            <person name="Salamov A."/>
            <person name="Andreopoulos B."/>
            <person name="Baker S."/>
            <person name="Barry K."/>
            <person name="Bills G."/>
            <person name="Bluhm B."/>
            <person name="Cannon C."/>
            <person name="Castanera R."/>
            <person name="Culley D."/>
            <person name="Daum C."/>
            <person name="Ezra D."/>
            <person name="Gonzalez J."/>
            <person name="Henrissat B."/>
            <person name="Kuo A."/>
            <person name="Liang C."/>
            <person name="Lipzen A."/>
            <person name="Lutzoni F."/>
            <person name="Magnuson J."/>
            <person name="Mondo S."/>
            <person name="Nolan M."/>
            <person name="Ohm R."/>
            <person name="Pangilinan J."/>
            <person name="Park H.-J."/>
            <person name="Ramirez L."/>
            <person name="Alfaro M."/>
            <person name="Sun H."/>
            <person name="Tritt A."/>
            <person name="Yoshinaga Y."/>
            <person name="Zwiers L.-H."/>
            <person name="Turgeon B."/>
            <person name="Goodwin S."/>
            <person name="Spatafora J."/>
            <person name="Crous P."/>
            <person name="Grigoriev I."/>
        </authorList>
    </citation>
    <scope>NUCLEOTIDE SEQUENCE</scope>
    <source>
        <strain evidence="7">CBS 125425</strain>
    </source>
</reference>
<feature type="compositionally biased region" description="Basic and acidic residues" evidence="5">
    <location>
        <begin position="685"/>
        <end position="700"/>
    </location>
</feature>
<feature type="compositionally biased region" description="Pro residues" evidence="5">
    <location>
        <begin position="806"/>
        <end position="818"/>
    </location>
</feature>
<name>A0A9P4R3A4_9PLEO</name>
<dbReference type="InterPro" id="IPR015943">
    <property type="entry name" value="WD40/YVTN_repeat-like_dom_sf"/>
</dbReference>
<feature type="compositionally biased region" description="Basic and acidic residues" evidence="5">
    <location>
        <begin position="733"/>
        <end position="745"/>
    </location>
</feature>
<proteinExistence type="predicted"/>
<dbReference type="GO" id="GO:0006405">
    <property type="term" value="P:RNA export from nucleus"/>
    <property type="evidence" value="ECO:0007669"/>
    <property type="project" value="TreeGrafter"/>
</dbReference>
<keyword evidence="3" id="KW-0539">Nucleus</keyword>
<dbReference type="GO" id="GO:0006606">
    <property type="term" value="P:protein import into nucleus"/>
    <property type="evidence" value="ECO:0007669"/>
    <property type="project" value="TreeGrafter"/>
</dbReference>
<sequence length="1434" mass="152451">MAFNQSSTGAPRIETGAELTEVDTETLGFRAIAGDKKLKLLPTPWPTDNLPPSSASLLSVASKRGLLAAASPNALVLVNTETARKAFERDADENNAISNFEPDGLISMPQLRHVAFSSDEDFLVVSAESGGGLAVYSVDALKGGNTDLGQQIATDQIPIHALVPNPAPEFEKFFAVILESGRLVIADVAEGRLIPVHPEGVTSVSWSVKGKALVAGLGDGTIIQYHAEGKVMATIPRPPDVNASHAVVAVFWLALNQFFAVYSPSQSTPDADAMDDMQESIYQIISRDKQNSIFNFQKTPTEICFPAFGIERKPPVQFSISRLRDWEPGLHDMLMLTASNCGEVVVLTNSSEPLGQDKVLYKDVYTVTRTPETARALLPTQADGADSLAIGQALDLSSKDKILRPIPTDEEITESPTPVPALFALNHEGLLSAWWIIYDKSIRQNTGYPGLVALSGATNNTPAPSVQPLAQSMSAFGAPSMASQTPAAPKFAFSGGKATFGAPGLGGATPTLGKPAQPAFGSTTSFGQSGGTGFGVGSGLGNRQSPWATASQTTTITTPAPSTTSQTTQNPFSSGAGATSGFAKFGQPASFGGGSTTSSFGSAMGTQSPSPFGGLGQQKSAFSGTSNVPSAFNKLSTEPSIGSTITVGSSFGNSSTLPSWANTPSQQGGSIFGQGATTSSFGSTKESDMSDADERGRDEATPTPQAPPSQAKGLFGLPTNGFKITPSFQTDGSAKDDLPKPDTSKMDSLFGNDFSSALGGASAKPPATPIKKEEEEEEPRLQDISTTPASPPKPASTLFPSTTPASKPPPQAQTPAPPTTETSPVVDDAPLPPDPTTWKPQAKPDEDVPPLAGSPAINVEAPESSVPSSPLDDDDNISVEEQDGDDEEDEEETEEPSPSDAARRTSQGPKARGWTFQDSVSQSPMIPPAAPTPPVLKSGASSRSGNQSTSSSRPVSRTGGLFGTAAKPVPNVIFPQPTTQPSATPAGFPKFAPPVNQRPDNLRSPSPVRSASTSAIGVRRQQVFPPGGTPLSSSITPQPKPPTPQPEVDDLSDQQNDDNQRILASDIEPSPTLEPFLAHNDYAGSVNKTGVPAAIERLYRDINGMVDTLGLNARSLASFIKYHKEPTREVQFTRDDLEEAALHLEGNWFEKWCLAEIEDLKGLEDELQSELDNGRVQNVVGKLDQLNRLLRDKAKVMTKLNEVRRQILLRQDPERVDLARRAALPKELADQQRQLRNEYGGLLSLLGQAEEATIFLKSKLASHNAAQGRTAHVPSVDAVKKTINKLIVQTEKKNTEISLLETQMRKLGLDTIHSRPTSSSSRTMGTPSRSTRRLRNGESPLATPPTARSKMSLSELSRISQTPEPQETPTSKGYGLYYTPEGSVNGEAERNLLDMEDEEIEKLRERARARKKMARQLSEVMLKRGIKVTRVAGQ</sequence>
<comment type="caution">
    <text evidence="7">The sequence shown here is derived from an EMBL/GenBank/DDBJ whole genome shotgun (WGS) entry which is preliminary data.</text>
</comment>
<feature type="region of interest" description="Disordered" evidence="5">
    <location>
        <begin position="531"/>
        <end position="579"/>
    </location>
</feature>
<keyword evidence="4" id="KW-0175">Coiled coil</keyword>
<evidence type="ECO:0000256" key="3">
    <source>
        <dbReference type="ARBA" id="ARBA00023242"/>
    </source>
</evidence>
<keyword evidence="8" id="KW-1185">Reference proteome</keyword>
<evidence type="ECO:0000313" key="8">
    <source>
        <dbReference type="Proteomes" id="UP000799444"/>
    </source>
</evidence>